<gene>
    <name evidence="1" type="ORF">DIW82_09160</name>
</gene>
<proteinExistence type="predicted"/>
<dbReference type="InterPro" id="IPR025339">
    <property type="entry name" value="DUF4245"/>
</dbReference>
<protein>
    <submittedName>
        <fullName evidence="1">DUF4245 domain-containing protein</fullName>
    </submittedName>
</protein>
<dbReference type="Proteomes" id="UP000261739">
    <property type="component" value="Unassembled WGS sequence"/>
</dbReference>
<dbReference type="AlphaFoldDB" id="A0A3D4T075"/>
<dbReference type="STRING" id="863239.GCA_000213935_02234"/>
<sequence length="189" mass="20121">MFSNTRDLIISLAVLAVVMVISVGFTGLCSFNPGPADREGAVQEVDIETILKTDAQGLSVPVRLPALPDNWVPNSGRRVTVDRQPSSVAGWVIDGKEFISLTQTDAATDRAVDAMDEKDDGIREETGEHVTPATASSTGKDVTWQIWTGDDARPLWVADTGDARLLLTGTAGDDQFATLADAVVKAQPL</sequence>
<dbReference type="Pfam" id="PF14030">
    <property type="entry name" value="DUF4245"/>
    <property type="match status" value="1"/>
</dbReference>
<name>A0A3D4T075_9CORY</name>
<accession>A0A3D4T075</accession>
<evidence type="ECO:0000313" key="1">
    <source>
        <dbReference type="EMBL" id="HCT14932.1"/>
    </source>
</evidence>
<organism evidence="1 2">
    <name type="scientific">Corynebacterium nuruki</name>
    <dbReference type="NCBI Taxonomy" id="1032851"/>
    <lineage>
        <taxon>Bacteria</taxon>
        <taxon>Bacillati</taxon>
        <taxon>Actinomycetota</taxon>
        <taxon>Actinomycetes</taxon>
        <taxon>Mycobacteriales</taxon>
        <taxon>Corynebacteriaceae</taxon>
        <taxon>Corynebacterium</taxon>
    </lineage>
</organism>
<dbReference type="EMBL" id="DQID01000237">
    <property type="protein sequence ID" value="HCT14932.1"/>
    <property type="molecule type" value="Genomic_DNA"/>
</dbReference>
<comment type="caution">
    <text evidence="1">The sequence shown here is derived from an EMBL/GenBank/DDBJ whole genome shotgun (WGS) entry which is preliminary data.</text>
</comment>
<reference evidence="1 2" key="1">
    <citation type="journal article" date="2018" name="Nat. Biotechnol.">
        <title>A standardized bacterial taxonomy based on genome phylogeny substantially revises the tree of life.</title>
        <authorList>
            <person name="Parks D.H."/>
            <person name="Chuvochina M."/>
            <person name="Waite D.W."/>
            <person name="Rinke C."/>
            <person name="Skarshewski A."/>
            <person name="Chaumeil P.A."/>
            <person name="Hugenholtz P."/>
        </authorList>
    </citation>
    <scope>NUCLEOTIDE SEQUENCE [LARGE SCALE GENOMIC DNA]</scope>
    <source>
        <strain evidence="1">UBA11247</strain>
    </source>
</reference>
<evidence type="ECO:0000313" key="2">
    <source>
        <dbReference type="Proteomes" id="UP000261739"/>
    </source>
</evidence>